<proteinExistence type="predicted"/>
<keyword evidence="2" id="KW-0443">Lipid metabolism</keyword>
<dbReference type="GO" id="GO:0006633">
    <property type="term" value="P:fatty acid biosynthetic process"/>
    <property type="evidence" value="ECO:0007669"/>
    <property type="project" value="UniProtKB-UniPathway"/>
</dbReference>
<dbReference type="RefSeq" id="WP_085789900.1">
    <property type="nucleotide sequence ID" value="NZ_FWFK01000001.1"/>
</dbReference>
<evidence type="ECO:0000256" key="1">
    <source>
        <dbReference type="ARBA" id="ARBA00003761"/>
    </source>
</evidence>
<dbReference type="Gene3D" id="2.40.50.100">
    <property type="match status" value="1"/>
</dbReference>
<keyword evidence="2" id="KW-0444">Lipid biosynthesis</keyword>
<evidence type="ECO:0000313" key="5">
    <source>
        <dbReference type="Proteomes" id="UP000193570"/>
    </source>
</evidence>
<dbReference type="NCBIfam" id="NF005457">
    <property type="entry name" value="PRK07051.1"/>
    <property type="match status" value="1"/>
</dbReference>
<keyword evidence="2" id="KW-0276">Fatty acid metabolism</keyword>
<protein>
    <recommendedName>
        <fullName evidence="2">Biotin carboxyl carrier protein of acetyl-CoA carboxylase</fullName>
    </recommendedName>
</protein>
<dbReference type="InterPro" id="IPR001249">
    <property type="entry name" value="AcCoA_biotinCC"/>
</dbReference>
<keyword evidence="2" id="KW-0275">Fatty acid biosynthesis</keyword>
<gene>
    <name evidence="4" type="primary">accB_1</name>
    <name evidence="4" type="ORF">ROJ8625_00107</name>
</gene>
<dbReference type="Proteomes" id="UP000193570">
    <property type="component" value="Unassembled WGS sequence"/>
</dbReference>
<dbReference type="InterPro" id="IPR011053">
    <property type="entry name" value="Single_hybrid_motif"/>
</dbReference>
<organism evidence="4 5">
    <name type="scientific">Roseivivax jejudonensis</name>
    <dbReference type="NCBI Taxonomy" id="1529041"/>
    <lineage>
        <taxon>Bacteria</taxon>
        <taxon>Pseudomonadati</taxon>
        <taxon>Pseudomonadota</taxon>
        <taxon>Alphaproteobacteria</taxon>
        <taxon>Rhodobacterales</taxon>
        <taxon>Roseobacteraceae</taxon>
        <taxon>Roseivivax</taxon>
    </lineage>
</organism>
<dbReference type="CDD" id="cd06850">
    <property type="entry name" value="biotinyl_domain"/>
    <property type="match status" value="1"/>
</dbReference>
<dbReference type="GO" id="GO:0009317">
    <property type="term" value="C:acetyl-CoA carboxylase complex"/>
    <property type="evidence" value="ECO:0007669"/>
    <property type="project" value="InterPro"/>
</dbReference>
<dbReference type="OrthoDB" id="5297413at2"/>
<reference evidence="4 5" key="1">
    <citation type="submission" date="2017-03" db="EMBL/GenBank/DDBJ databases">
        <authorList>
            <person name="Afonso C.L."/>
            <person name="Miller P.J."/>
            <person name="Scott M.A."/>
            <person name="Spackman E."/>
            <person name="Goraichik I."/>
            <person name="Dimitrov K.M."/>
            <person name="Suarez D.L."/>
            <person name="Swayne D.E."/>
        </authorList>
    </citation>
    <scope>NUCLEOTIDE SEQUENCE [LARGE SCALE GENOMIC DNA]</scope>
    <source>
        <strain evidence="4 5">CECT 8625</strain>
    </source>
</reference>
<dbReference type="PRINTS" id="PR01071">
    <property type="entry name" value="ACOABIOTINCC"/>
</dbReference>
<keyword evidence="5" id="KW-1185">Reference proteome</keyword>
<name>A0A1X6Y3P9_9RHOB</name>
<accession>A0A1X6Y3P9</accession>
<comment type="pathway">
    <text evidence="2">Lipid metabolism; fatty acid biosynthesis.</text>
</comment>
<dbReference type="UniPathway" id="UPA00094"/>
<comment type="function">
    <text evidence="1 2">This protein is a component of the acetyl coenzyme A carboxylase complex; first, biotin carboxylase catalyzes the carboxylation of the carrier protein and then the transcarboxylase transfers the carboxyl group to form malonyl-CoA.</text>
</comment>
<dbReference type="GO" id="GO:0003989">
    <property type="term" value="F:acetyl-CoA carboxylase activity"/>
    <property type="evidence" value="ECO:0007669"/>
    <property type="project" value="InterPro"/>
</dbReference>
<dbReference type="EMBL" id="FWFK01000001">
    <property type="protein sequence ID" value="SLN09821.1"/>
    <property type="molecule type" value="Genomic_DNA"/>
</dbReference>
<sequence>MAKEIQCPLPGIFYRKPAPEEPPFVEDGGAVEAGAVIGLVEVMKSFHEVTAEEAGENIRFEVENEGQVTAGAVLARMD</sequence>
<evidence type="ECO:0000256" key="2">
    <source>
        <dbReference type="RuleBase" id="RU364072"/>
    </source>
</evidence>
<dbReference type="SUPFAM" id="SSF51230">
    <property type="entry name" value="Single hybrid motif"/>
    <property type="match status" value="1"/>
</dbReference>
<dbReference type="AlphaFoldDB" id="A0A1X6Y3P9"/>
<dbReference type="Pfam" id="PF00364">
    <property type="entry name" value="Biotin_lipoyl"/>
    <property type="match status" value="1"/>
</dbReference>
<dbReference type="InterPro" id="IPR000089">
    <property type="entry name" value="Biotin_lipoyl"/>
</dbReference>
<evidence type="ECO:0000313" key="4">
    <source>
        <dbReference type="EMBL" id="SLN09821.1"/>
    </source>
</evidence>
<keyword evidence="2" id="KW-0092">Biotin</keyword>
<feature type="domain" description="Lipoyl-binding" evidence="3">
    <location>
        <begin position="3"/>
        <end position="77"/>
    </location>
</feature>
<evidence type="ECO:0000259" key="3">
    <source>
        <dbReference type="Pfam" id="PF00364"/>
    </source>
</evidence>